<feature type="transmembrane region" description="Helical" evidence="7">
    <location>
        <begin position="932"/>
        <end position="952"/>
    </location>
</feature>
<comment type="caution">
    <text evidence="8">The sequence shown here is derived from an EMBL/GenBank/DDBJ whole genome shotgun (WGS) entry which is preliminary data.</text>
</comment>
<protein>
    <submittedName>
        <fullName evidence="8">Uncharacterized protein</fullName>
    </submittedName>
</protein>
<feature type="transmembrane region" description="Helical" evidence="7">
    <location>
        <begin position="872"/>
        <end position="894"/>
    </location>
</feature>
<feature type="transmembrane region" description="Helical" evidence="7">
    <location>
        <begin position="334"/>
        <end position="354"/>
    </location>
</feature>
<gene>
    <name evidence="8" type="ORF">LSH36_830g00003</name>
</gene>
<dbReference type="InterPro" id="IPR006043">
    <property type="entry name" value="NCS2"/>
</dbReference>
<dbReference type="PANTHER" id="PTHR11119">
    <property type="entry name" value="XANTHINE-URACIL / VITAMIN C PERMEASE FAMILY MEMBER"/>
    <property type="match status" value="1"/>
</dbReference>
<feature type="transmembrane region" description="Helical" evidence="7">
    <location>
        <begin position="824"/>
        <end position="842"/>
    </location>
</feature>
<evidence type="ECO:0000256" key="1">
    <source>
        <dbReference type="ARBA" id="ARBA00004141"/>
    </source>
</evidence>
<feature type="transmembrane region" description="Helical" evidence="7">
    <location>
        <begin position="50"/>
        <end position="83"/>
    </location>
</feature>
<comment type="subcellular location">
    <subcellularLocation>
        <location evidence="1">Membrane</location>
        <topology evidence="1">Multi-pass membrane protein</topology>
    </subcellularLocation>
</comment>
<feature type="transmembrane region" description="Helical" evidence="7">
    <location>
        <begin position="719"/>
        <end position="739"/>
    </location>
</feature>
<dbReference type="Proteomes" id="UP001208570">
    <property type="component" value="Unassembled WGS sequence"/>
</dbReference>
<feature type="transmembrane region" description="Helical" evidence="7">
    <location>
        <begin position="797"/>
        <end position="818"/>
    </location>
</feature>
<dbReference type="AlphaFoldDB" id="A0AAD9MTS9"/>
<keyword evidence="5 7" id="KW-0472">Membrane</keyword>
<feature type="region of interest" description="Disordered" evidence="6">
    <location>
        <begin position="1"/>
        <end position="24"/>
    </location>
</feature>
<evidence type="ECO:0000256" key="5">
    <source>
        <dbReference type="ARBA" id="ARBA00023136"/>
    </source>
</evidence>
<evidence type="ECO:0000313" key="8">
    <source>
        <dbReference type="EMBL" id="KAK2143576.1"/>
    </source>
</evidence>
<proteinExistence type="inferred from homology"/>
<organism evidence="8 9">
    <name type="scientific">Paralvinella palmiformis</name>
    <dbReference type="NCBI Taxonomy" id="53620"/>
    <lineage>
        <taxon>Eukaryota</taxon>
        <taxon>Metazoa</taxon>
        <taxon>Spiralia</taxon>
        <taxon>Lophotrochozoa</taxon>
        <taxon>Annelida</taxon>
        <taxon>Polychaeta</taxon>
        <taxon>Sedentaria</taxon>
        <taxon>Canalipalpata</taxon>
        <taxon>Terebellida</taxon>
        <taxon>Terebelliformia</taxon>
        <taxon>Alvinellidae</taxon>
        <taxon>Paralvinella</taxon>
    </lineage>
</organism>
<feature type="transmembrane region" description="Helical" evidence="7">
    <location>
        <begin position="770"/>
        <end position="790"/>
    </location>
</feature>
<feature type="transmembrane region" description="Helical" evidence="7">
    <location>
        <begin position="226"/>
        <end position="245"/>
    </location>
</feature>
<sequence length="1161" mass="125802">MAGSSDDEERMQKEELSPNNGTHVHSEINQSGSVANLVQDLRYKVDDVPPWYLCIILGFQHYLTMLGASASIVLVLAPALCIAQNDVAVSEILSSMFFVSGMITILQTTFGIRLPIIQGGTFSYLVPAFSILSLPKWQCPSETNTTMFNASANETSLQNLTMIGLWQPRICEIQGAIISASIFQVVIGATGLLGYIMKYIGPLTIAPTITLIGLALFDVAAKTCAFQWGIATLTIVLIALFSQYLRNVEVPVMVFSRSTTKKTKCQCHKSKYPIFKMFPVILAVLIVWFFCFILTVSGALPAGNPARTDVNSDALFKAKWFRLPYPFQWGLPTFTWAGTLGMLAGVIAGMLESVGDYYACARMSGAPPPPIHAINRAVLVEGIGSIIAGAWGTGSGTTSYSENVGAIGITKVGSRRVIQTAGVILMIFGMFGKFGALFVTIPSPIIGGVFMPMFVSKWLVANPNVIQTGVDVLDQLITVMLSTSMFLGGTAAFLLDNTVPGTLEERGITKWKEQLVDADATGEAKMARCYEIPFISEYIRKYKWTSYVPLCPTYTPGRLAGANVQLLALYESTGVDTAITDYLVGLTPILMCIILQYKTTIRSTFSGLDNGDCGHSISFQVSRRSSRSVHSSEDLPMLQKDLTPGAVDITPPKDGCRYRSQAGATVDLRYTVNDVPPWHLSAILGFQHYLTMFGSTASIPLLLAPALCLSQGSVAVSEILSTIFFVSGIITILQSTLGIRLPIIQGGSFSFLVPSFAILALPKWKCPLELQGAIISASLVQVIIGATGLLGHIMKYIGPLTIAPIITLIGLALFDVAANTCSTQWGIAALTMALIILFSQYLRNIDVPILTVTRISTKEGKKLKCNKSEYPIFKLFPVILAIVVVWFLCFILTASGMLPSGNPARTDINSEVLHKAKWFRIPYPFQWGWPTFAWASTLGMLAGIFAGMLESVGDYYACARMCGAPPPPIHAVNRGILVEGLGCVLAGIWGSGNGTTSYSENIGAIGITKVGSRRITQAAGIVMIGLGTFTKFGALFVTIPSPIIGGIFMTMFGKAFDRVGTILIVYANACCSTLEERGIICWREQAVDKTESDMETEQSKCYDIPFISKCIAKYTWTRHIAVCPTYKPYQCSCSNKNRGQEGADEENEQTEILKQSNSANC</sequence>
<dbReference type="Pfam" id="PF00860">
    <property type="entry name" value="Xan_ur_permease"/>
    <property type="match status" value="2"/>
</dbReference>
<feature type="transmembrane region" description="Helical" evidence="7">
    <location>
        <begin position="278"/>
        <end position="300"/>
    </location>
</feature>
<name>A0AAD9MTS9_9ANNE</name>
<evidence type="ECO:0000256" key="3">
    <source>
        <dbReference type="ARBA" id="ARBA00022692"/>
    </source>
</evidence>
<feature type="transmembrane region" description="Helical" evidence="7">
    <location>
        <begin position="173"/>
        <end position="196"/>
    </location>
</feature>
<dbReference type="GO" id="GO:0022857">
    <property type="term" value="F:transmembrane transporter activity"/>
    <property type="evidence" value="ECO:0007669"/>
    <property type="project" value="InterPro"/>
</dbReference>
<dbReference type="EMBL" id="JAODUP010000830">
    <property type="protein sequence ID" value="KAK2143576.1"/>
    <property type="molecule type" value="Genomic_DNA"/>
</dbReference>
<feature type="transmembrane region" description="Helical" evidence="7">
    <location>
        <begin position="689"/>
        <end position="707"/>
    </location>
</feature>
<keyword evidence="4 7" id="KW-1133">Transmembrane helix</keyword>
<accession>A0AAD9MTS9</accession>
<reference evidence="8" key="1">
    <citation type="journal article" date="2023" name="Mol. Biol. Evol.">
        <title>Third-Generation Sequencing Reveals the Adaptive Role of the Epigenome in Three Deep-Sea Polychaetes.</title>
        <authorList>
            <person name="Perez M."/>
            <person name="Aroh O."/>
            <person name="Sun Y."/>
            <person name="Lan Y."/>
            <person name="Juniper S.K."/>
            <person name="Young C.R."/>
            <person name="Angers B."/>
            <person name="Qian P.Y."/>
        </authorList>
    </citation>
    <scope>NUCLEOTIDE SEQUENCE</scope>
    <source>
        <strain evidence="8">P08H-3</strain>
    </source>
</reference>
<evidence type="ECO:0000256" key="7">
    <source>
        <dbReference type="SAM" id="Phobius"/>
    </source>
</evidence>
<keyword evidence="9" id="KW-1185">Reference proteome</keyword>
<evidence type="ECO:0000256" key="4">
    <source>
        <dbReference type="ARBA" id="ARBA00022989"/>
    </source>
</evidence>
<feature type="transmembrane region" description="Helical" evidence="7">
    <location>
        <begin position="203"/>
        <end position="220"/>
    </location>
</feature>
<evidence type="ECO:0000256" key="2">
    <source>
        <dbReference type="ARBA" id="ARBA00008821"/>
    </source>
</evidence>
<comment type="similarity">
    <text evidence="2">Belongs to the nucleobase:cation symporter-2 (NCS2) (TC 2.A.40) family.</text>
</comment>
<keyword evidence="3 7" id="KW-0812">Transmembrane</keyword>
<dbReference type="GO" id="GO:0016020">
    <property type="term" value="C:membrane"/>
    <property type="evidence" value="ECO:0007669"/>
    <property type="project" value="UniProtKB-SubCell"/>
</dbReference>
<feature type="transmembrane region" description="Helical" evidence="7">
    <location>
        <begin position="95"/>
        <end position="116"/>
    </location>
</feature>
<evidence type="ECO:0000256" key="6">
    <source>
        <dbReference type="SAM" id="MobiDB-lite"/>
    </source>
</evidence>
<evidence type="ECO:0000313" key="9">
    <source>
        <dbReference type="Proteomes" id="UP001208570"/>
    </source>
</evidence>